<dbReference type="PANTHER" id="PTHR43943">
    <property type="entry name" value="DEHYDROGENASE/REDUCTASE (SDR FAMILY) MEMBER 4"/>
    <property type="match status" value="1"/>
</dbReference>
<evidence type="ECO:0000256" key="1">
    <source>
        <dbReference type="ARBA" id="ARBA00006484"/>
    </source>
</evidence>
<comment type="similarity">
    <text evidence="1 3">Belongs to the short-chain dehydrogenases/reductases (SDR) family.</text>
</comment>
<keyword evidence="5" id="KW-1185">Reference proteome</keyword>
<evidence type="ECO:0000313" key="5">
    <source>
        <dbReference type="Proteomes" id="UP001415169"/>
    </source>
</evidence>
<name>A0ABP7ZDP9_9MICO</name>
<dbReference type="PANTHER" id="PTHR43943:SF17">
    <property type="entry name" value="3-PHENYLPROPIONATE-DIHYDRODIOL_CINNAMIC ACID-DIHYDRODIOL DEHYDROGENASE"/>
    <property type="match status" value="1"/>
</dbReference>
<keyword evidence="2" id="KW-0560">Oxidoreductase</keyword>
<gene>
    <name evidence="4" type="ORF">GCM10022286_02310</name>
</gene>
<evidence type="ECO:0000256" key="3">
    <source>
        <dbReference type="RuleBase" id="RU000363"/>
    </source>
</evidence>
<dbReference type="RefSeq" id="WP_344789905.1">
    <property type="nucleotide sequence ID" value="NZ_BAABBV010000001.1"/>
</dbReference>
<reference evidence="4" key="2">
    <citation type="submission" date="2023-12" db="EMBL/GenBank/DDBJ databases">
        <authorList>
            <person name="Sun Q."/>
            <person name="Inoue M."/>
        </authorList>
    </citation>
    <scope>NUCLEOTIDE SEQUENCE</scope>
    <source>
        <strain evidence="4">JCM 17590</strain>
    </source>
</reference>
<dbReference type="InterPro" id="IPR036291">
    <property type="entry name" value="NAD(P)-bd_dom_sf"/>
</dbReference>
<dbReference type="SUPFAM" id="SSF51735">
    <property type="entry name" value="NAD(P)-binding Rossmann-fold domains"/>
    <property type="match status" value="1"/>
</dbReference>
<accession>A0ABP7ZDP9</accession>
<protein>
    <submittedName>
        <fullName evidence="4">SDR family NAD(P)-dependent oxidoreductase</fullName>
    </submittedName>
</protein>
<sequence length="243" mass="25427">MSQKIALVTGAGRPGGLGMATARGLAQHGFHVIVTSRSDEQSVEQVRILEAEGLSAEGYRLDLGDPAEFGRVAERIRAAHGHLDVLVNNASVFPDMNTGSALDVSIEHVQAAFDVDVIGPWLLTVALRPLLEAAPAARVVNLSSGAYQQITYLDQNPGDVGAPAYSVAKHTLNVVTKILAAAFRDTDVLVNAVDPGRVDTHPELGTDEEDVPPAEAARWIVDAATLPAGSPSGAIFANGERVG</sequence>
<dbReference type="EMBL" id="BAABBV010000001">
    <property type="protein sequence ID" value="GAA4154563.1"/>
    <property type="molecule type" value="Genomic_DNA"/>
</dbReference>
<dbReference type="Proteomes" id="UP001415169">
    <property type="component" value="Unassembled WGS sequence"/>
</dbReference>
<dbReference type="PRINTS" id="PR00081">
    <property type="entry name" value="GDHRDH"/>
</dbReference>
<comment type="caution">
    <text evidence="4">The sequence shown here is derived from an EMBL/GenBank/DDBJ whole genome shotgun (WGS) entry which is preliminary data.</text>
</comment>
<dbReference type="Pfam" id="PF00106">
    <property type="entry name" value="adh_short"/>
    <property type="match status" value="1"/>
</dbReference>
<dbReference type="Gene3D" id="3.40.50.720">
    <property type="entry name" value="NAD(P)-binding Rossmann-like Domain"/>
    <property type="match status" value="1"/>
</dbReference>
<reference evidence="4" key="1">
    <citation type="journal article" date="2014" name="Int. J. Syst. Evol. Microbiol.">
        <title>Complete genome of a new Firmicutes species belonging to the dominant human colonic microbiota ('Ruminococcus bicirculans') reveals two chromosomes and a selective capacity to utilize plant glucans.</title>
        <authorList>
            <consortium name="NISC Comparative Sequencing Program"/>
            <person name="Wegmann U."/>
            <person name="Louis P."/>
            <person name="Goesmann A."/>
            <person name="Henrissat B."/>
            <person name="Duncan S.H."/>
            <person name="Flint H.J."/>
        </authorList>
    </citation>
    <scope>NUCLEOTIDE SEQUENCE</scope>
    <source>
        <strain evidence="4">JCM 17590</strain>
    </source>
</reference>
<dbReference type="InterPro" id="IPR002347">
    <property type="entry name" value="SDR_fam"/>
</dbReference>
<evidence type="ECO:0000313" key="4">
    <source>
        <dbReference type="EMBL" id="GAA4154563.1"/>
    </source>
</evidence>
<dbReference type="PRINTS" id="PR00080">
    <property type="entry name" value="SDRFAMILY"/>
</dbReference>
<evidence type="ECO:0000256" key="2">
    <source>
        <dbReference type="ARBA" id="ARBA00023002"/>
    </source>
</evidence>
<organism evidence="4 5">
    <name type="scientific">Gryllotalpicola daejeonensis</name>
    <dbReference type="NCBI Taxonomy" id="993087"/>
    <lineage>
        <taxon>Bacteria</taxon>
        <taxon>Bacillati</taxon>
        <taxon>Actinomycetota</taxon>
        <taxon>Actinomycetes</taxon>
        <taxon>Micrococcales</taxon>
        <taxon>Microbacteriaceae</taxon>
        <taxon>Gryllotalpicola</taxon>
    </lineage>
</organism>
<proteinExistence type="inferred from homology"/>